<feature type="region of interest" description="Disordered" evidence="1">
    <location>
        <begin position="1"/>
        <end position="23"/>
    </location>
</feature>
<proteinExistence type="predicted"/>
<name>C6LHC4_9FIRM</name>
<dbReference type="EMBL" id="ACCL02000014">
    <property type="protein sequence ID" value="EET59911.1"/>
    <property type="molecule type" value="Genomic_DNA"/>
</dbReference>
<comment type="caution">
    <text evidence="2">The sequence shown here is derived from an EMBL/GenBank/DDBJ whole genome shotgun (WGS) entry which is preliminary data.</text>
</comment>
<evidence type="ECO:0000313" key="3">
    <source>
        <dbReference type="Proteomes" id="UP000005561"/>
    </source>
</evidence>
<reference evidence="2" key="1">
    <citation type="submission" date="2009-07" db="EMBL/GenBank/DDBJ databases">
        <authorList>
            <person name="Weinstock G."/>
            <person name="Sodergren E."/>
            <person name="Clifton S."/>
            <person name="Fulton L."/>
            <person name="Fulton B."/>
            <person name="Courtney L."/>
            <person name="Fronick C."/>
            <person name="Harrison M."/>
            <person name="Strong C."/>
            <person name="Farmer C."/>
            <person name="Delahaunty K."/>
            <person name="Markovic C."/>
            <person name="Hall O."/>
            <person name="Minx P."/>
            <person name="Tomlinson C."/>
            <person name="Mitreva M."/>
            <person name="Nelson J."/>
            <person name="Hou S."/>
            <person name="Wollam A."/>
            <person name="Pepin K.H."/>
            <person name="Johnson M."/>
            <person name="Bhonagiri V."/>
            <person name="Nash W.E."/>
            <person name="Warren W."/>
            <person name="Chinwalla A."/>
            <person name="Mardis E.R."/>
            <person name="Wilson R.K."/>
        </authorList>
    </citation>
    <scope>NUCLEOTIDE SEQUENCE [LARGE SCALE GENOMIC DNA]</scope>
    <source>
        <strain evidence="2">DSM 14469</strain>
    </source>
</reference>
<protein>
    <submittedName>
        <fullName evidence="2">Uncharacterized protein</fullName>
    </submittedName>
</protein>
<sequence length="40" mass="4506">MAASWKRTQGEHGTGDAGWRTQDSLKKNSEGFYGYQTILE</sequence>
<evidence type="ECO:0000313" key="2">
    <source>
        <dbReference type="EMBL" id="EET59911.1"/>
    </source>
</evidence>
<dbReference type="Proteomes" id="UP000005561">
    <property type="component" value="Unassembled WGS sequence"/>
</dbReference>
<organism evidence="2 3">
    <name type="scientific">Marvinbryantia formatexigens DSM 14469</name>
    <dbReference type="NCBI Taxonomy" id="478749"/>
    <lineage>
        <taxon>Bacteria</taxon>
        <taxon>Bacillati</taxon>
        <taxon>Bacillota</taxon>
        <taxon>Clostridia</taxon>
        <taxon>Lachnospirales</taxon>
        <taxon>Lachnospiraceae</taxon>
        <taxon>Marvinbryantia</taxon>
    </lineage>
</organism>
<gene>
    <name evidence="2" type="ORF">BRYFOR_08035</name>
</gene>
<keyword evidence="3" id="KW-1185">Reference proteome</keyword>
<evidence type="ECO:0000256" key="1">
    <source>
        <dbReference type="SAM" id="MobiDB-lite"/>
    </source>
</evidence>
<accession>C6LHC4</accession>
<dbReference type="AlphaFoldDB" id="C6LHC4"/>